<organism evidence="3 4">
    <name type="scientific">Wallemia ichthyophaga</name>
    <dbReference type="NCBI Taxonomy" id="245174"/>
    <lineage>
        <taxon>Eukaryota</taxon>
        <taxon>Fungi</taxon>
        <taxon>Dikarya</taxon>
        <taxon>Basidiomycota</taxon>
        <taxon>Wallemiomycotina</taxon>
        <taxon>Wallemiomycetes</taxon>
        <taxon>Wallemiales</taxon>
        <taxon>Wallemiaceae</taxon>
        <taxon>Wallemia</taxon>
    </lineage>
</organism>
<dbReference type="GO" id="GO:0005737">
    <property type="term" value="C:cytoplasm"/>
    <property type="evidence" value="ECO:0007669"/>
    <property type="project" value="TreeGrafter"/>
</dbReference>
<gene>
    <name evidence="3" type="ORF">E3P90_02357</name>
</gene>
<proteinExistence type="predicted"/>
<dbReference type="PANTHER" id="PTHR13410:SF9">
    <property type="entry name" value="PROTEIN PBDC1"/>
    <property type="match status" value="1"/>
</dbReference>
<feature type="compositionally biased region" description="Acidic residues" evidence="1">
    <location>
        <begin position="1"/>
        <end position="12"/>
    </location>
</feature>
<dbReference type="InterPro" id="IPR021148">
    <property type="entry name" value="Polysacc_synth_dom"/>
</dbReference>
<dbReference type="InterPro" id="IPR023139">
    <property type="entry name" value="PBDC1-like_dom_sf"/>
</dbReference>
<accession>A0A4T0H7Z4</accession>
<name>A0A4T0H7Z4_WALIC</name>
<dbReference type="InterPro" id="IPR008476">
    <property type="entry name" value="PBDC1_metazoa/fungi"/>
</dbReference>
<comment type="caution">
    <text evidence="3">The sequence shown here is derived from an EMBL/GenBank/DDBJ whole genome shotgun (WGS) entry which is preliminary data.</text>
</comment>
<dbReference type="Pfam" id="PF09749">
    <property type="entry name" value="HVSL"/>
    <property type="match status" value="1"/>
</dbReference>
<dbReference type="EMBL" id="SPOF01000023">
    <property type="protein sequence ID" value="TIB11536.1"/>
    <property type="molecule type" value="Genomic_DNA"/>
</dbReference>
<dbReference type="Proteomes" id="UP000306954">
    <property type="component" value="Unassembled WGS sequence"/>
</dbReference>
<sequence>MLVDYSESDLSDESNGGDQMVGVAGNTPQVPQLPAPFQPKLPNDNPAQHQGRTRSKPFIEGAYSAHVFLSVPFEYKLQKILSEIYQHFTYKYKNLHSLFPNDPDVDNDCYISLSRPLSLRYHQLKKFNSDVGSVSKHHRPITISFSHLTVLYNDNKTRAFVVIPVVAGYSDLKRLVDELDDGPIDAHHQEKYYDPPIFHTSIGWLLTVDNFDGSALTCSVVNVKIAKNVHSYELSGLRQFKRGLNIFTSLEHKMSVSVPAPKDFNAETAGNLDDLEKQFAVAAVEHSDVYWNLITKIKPSLLKLTPIDDEILASFYESFPELQGDNIIKLNEDDMKSAKGKERWRNWIMQFEKKVDFYNFGCLLRADARGEYSEHNTMFVTRMHFYAVEIARNRLGINDKIWEKAQGK</sequence>
<evidence type="ECO:0000259" key="2">
    <source>
        <dbReference type="Pfam" id="PF04669"/>
    </source>
</evidence>
<dbReference type="Pfam" id="PF04669">
    <property type="entry name" value="PBDC1"/>
    <property type="match status" value="1"/>
</dbReference>
<dbReference type="GO" id="GO:0004518">
    <property type="term" value="F:nuclease activity"/>
    <property type="evidence" value="ECO:0007669"/>
    <property type="project" value="InterPro"/>
</dbReference>
<reference evidence="3 4" key="1">
    <citation type="submission" date="2019-03" db="EMBL/GenBank/DDBJ databases">
        <title>Sequencing 23 genomes of Wallemia ichthyophaga.</title>
        <authorList>
            <person name="Gostincar C."/>
        </authorList>
    </citation>
    <scope>NUCLEOTIDE SEQUENCE [LARGE SCALE GENOMIC DNA]</scope>
    <source>
        <strain evidence="3 4">EXF-8621</strain>
    </source>
</reference>
<dbReference type="InterPro" id="IPR027521">
    <property type="entry name" value="Usb1"/>
</dbReference>
<dbReference type="Gene3D" id="1.10.3560.10">
    <property type="entry name" value="yst0336 like domain"/>
    <property type="match status" value="1"/>
</dbReference>
<evidence type="ECO:0000313" key="3">
    <source>
        <dbReference type="EMBL" id="TIB11536.1"/>
    </source>
</evidence>
<feature type="domain" description="Polysaccharide biosynthesis" evidence="2">
    <location>
        <begin position="275"/>
        <end position="401"/>
    </location>
</feature>
<dbReference type="Gene3D" id="3.90.1140.10">
    <property type="entry name" value="Cyclic phosphodiesterase"/>
    <property type="match status" value="1"/>
</dbReference>
<evidence type="ECO:0000256" key="1">
    <source>
        <dbReference type="SAM" id="MobiDB-lite"/>
    </source>
</evidence>
<dbReference type="GO" id="GO:0034477">
    <property type="term" value="P:U6 snRNA 3'-end processing"/>
    <property type="evidence" value="ECO:0007669"/>
    <property type="project" value="InterPro"/>
</dbReference>
<dbReference type="PANTHER" id="PTHR13410">
    <property type="entry name" value="PROTEIN PBDC1"/>
    <property type="match status" value="1"/>
</dbReference>
<protein>
    <recommendedName>
        <fullName evidence="2">Polysaccharide biosynthesis domain-containing protein</fullName>
    </recommendedName>
</protein>
<feature type="region of interest" description="Disordered" evidence="1">
    <location>
        <begin position="1"/>
        <end position="53"/>
    </location>
</feature>
<evidence type="ECO:0000313" key="4">
    <source>
        <dbReference type="Proteomes" id="UP000306954"/>
    </source>
</evidence>
<dbReference type="AlphaFoldDB" id="A0A4T0H7Z4"/>